<proteinExistence type="predicted"/>
<name>A0A843VB07_COLES</name>
<reference evidence="1" key="1">
    <citation type="submission" date="2017-07" db="EMBL/GenBank/DDBJ databases">
        <title>Taro Niue Genome Assembly and Annotation.</title>
        <authorList>
            <person name="Atibalentja N."/>
            <person name="Keating K."/>
            <person name="Fields C.J."/>
        </authorList>
    </citation>
    <scope>NUCLEOTIDE SEQUENCE</scope>
    <source>
        <strain evidence="1">Niue_2</strain>
        <tissue evidence="1">Leaf</tissue>
    </source>
</reference>
<accession>A0A843VB07</accession>
<dbReference type="AlphaFoldDB" id="A0A843VB07"/>
<keyword evidence="2" id="KW-1185">Reference proteome</keyword>
<dbReference type="Proteomes" id="UP000652761">
    <property type="component" value="Unassembled WGS sequence"/>
</dbReference>
<evidence type="ECO:0000313" key="2">
    <source>
        <dbReference type="Proteomes" id="UP000652761"/>
    </source>
</evidence>
<sequence>MMPWGFSWRFSQDQFLLPLQFCLLQCSLLWSVSFELCILVKVLSLDRPLSLLVEVLPRSALCSFWATVVLPLWFEVCRLVGLRSGEVLLGRLLAILVEVLPKAVSCYFGRLCVSPWLGWFVLFSCALRALPDGGLSWCPVFCALLKPWAFRVFRLWVSGGESPSVGPVSSRAIGADAGAAP</sequence>
<gene>
    <name evidence="1" type="ORF">Taro_028356</name>
</gene>
<evidence type="ECO:0000313" key="1">
    <source>
        <dbReference type="EMBL" id="MQL95682.1"/>
    </source>
</evidence>
<dbReference type="EMBL" id="NMUH01001820">
    <property type="protein sequence ID" value="MQL95682.1"/>
    <property type="molecule type" value="Genomic_DNA"/>
</dbReference>
<protein>
    <submittedName>
        <fullName evidence="1">Uncharacterized protein</fullName>
    </submittedName>
</protein>
<comment type="caution">
    <text evidence="1">The sequence shown here is derived from an EMBL/GenBank/DDBJ whole genome shotgun (WGS) entry which is preliminary data.</text>
</comment>
<organism evidence="1 2">
    <name type="scientific">Colocasia esculenta</name>
    <name type="common">Wild taro</name>
    <name type="synonym">Arum esculentum</name>
    <dbReference type="NCBI Taxonomy" id="4460"/>
    <lineage>
        <taxon>Eukaryota</taxon>
        <taxon>Viridiplantae</taxon>
        <taxon>Streptophyta</taxon>
        <taxon>Embryophyta</taxon>
        <taxon>Tracheophyta</taxon>
        <taxon>Spermatophyta</taxon>
        <taxon>Magnoliopsida</taxon>
        <taxon>Liliopsida</taxon>
        <taxon>Araceae</taxon>
        <taxon>Aroideae</taxon>
        <taxon>Colocasieae</taxon>
        <taxon>Colocasia</taxon>
    </lineage>
</organism>